<feature type="binding site" evidence="9">
    <location>
        <begin position="124"/>
        <end position="130"/>
    </location>
    <ligand>
        <name>ATP</name>
        <dbReference type="ChEBI" id="CHEBI:30616"/>
    </ligand>
</feature>
<evidence type="ECO:0000256" key="9">
    <source>
        <dbReference type="HAMAP-Rule" id="MF_00151"/>
    </source>
</evidence>
<evidence type="ECO:0000313" key="12">
    <source>
        <dbReference type="EMBL" id="REJ29397.1"/>
    </source>
</evidence>
<dbReference type="UniPathway" id="UPA00241">
    <property type="reaction ID" value="UER00355"/>
</dbReference>
<comment type="subcellular location">
    <subcellularLocation>
        <location evidence="9">Cytoplasm</location>
    </subcellularLocation>
</comment>
<dbReference type="InterPro" id="IPR004821">
    <property type="entry name" value="Cyt_trans-like"/>
</dbReference>
<dbReference type="PATRIC" id="fig|301148.3.peg.267"/>
<dbReference type="PRINTS" id="PR01020">
    <property type="entry name" value="LPSBIOSNTHSS"/>
</dbReference>
<comment type="caution">
    <text evidence="11">The sequence shown here is derived from an EMBL/GenBank/DDBJ whole genome shotgun (WGS) entry which is preliminary data.</text>
</comment>
<protein>
    <recommendedName>
        <fullName evidence="9">Phosphopantetheine adenylyltransferase</fullName>
        <ecNumber evidence="9">2.7.7.3</ecNumber>
    </recommendedName>
    <alternativeName>
        <fullName evidence="9">Dephospho-CoA pyrophosphorylase</fullName>
    </alternativeName>
    <alternativeName>
        <fullName evidence="9">Pantetheine-phosphate adenylyltransferase</fullName>
        <shortName evidence="9">PPAT</shortName>
    </alternativeName>
</protein>
<evidence type="ECO:0000313" key="14">
    <source>
        <dbReference type="Proteomes" id="UP000257014"/>
    </source>
</evidence>
<sequence>MERIAVCPGSFDPITNGHVDIIKRGARIFDKIYVCVLNNSAKKALFSVEERLELIKDATKEIGNVHVDAYNGLLVDYAKKVNAQVILRGLRAVSDFEYEMRITAMNKKLNEEVDTFFIMTKKEYSFLSSSIVKEVAKYNGDISDLVPPSVERALKEKFGKQ</sequence>
<keyword evidence="7 9" id="KW-0173">Coenzyme A biosynthesis</keyword>
<dbReference type="EMBL" id="LQYT01000073">
    <property type="protein sequence ID" value="KYD14334.1"/>
    <property type="molecule type" value="Genomic_DNA"/>
</dbReference>
<keyword evidence="3 9" id="KW-0548">Nucleotidyltransferase</keyword>
<dbReference type="EMBL" id="QEWE01000014">
    <property type="protein sequence ID" value="REJ29397.1"/>
    <property type="molecule type" value="Genomic_DNA"/>
</dbReference>
<evidence type="ECO:0000256" key="4">
    <source>
        <dbReference type="ARBA" id="ARBA00022741"/>
    </source>
</evidence>
<evidence type="ECO:0000313" key="11">
    <source>
        <dbReference type="EMBL" id="KYD14334.1"/>
    </source>
</evidence>
<dbReference type="EC" id="2.7.7.3" evidence="9"/>
<dbReference type="Proteomes" id="UP000075683">
    <property type="component" value="Unassembled WGS sequence"/>
</dbReference>
<dbReference type="CDD" id="cd02163">
    <property type="entry name" value="PPAT"/>
    <property type="match status" value="1"/>
</dbReference>
<dbReference type="PANTHER" id="PTHR21342:SF1">
    <property type="entry name" value="PHOSPHOPANTETHEINE ADENYLYLTRANSFERASE"/>
    <property type="match status" value="1"/>
</dbReference>
<evidence type="ECO:0000256" key="1">
    <source>
        <dbReference type="ARBA" id="ARBA00022490"/>
    </source>
</evidence>
<feature type="binding site" evidence="9">
    <location>
        <position position="99"/>
    </location>
    <ligand>
        <name>ATP</name>
        <dbReference type="ChEBI" id="CHEBI:30616"/>
    </ligand>
</feature>
<name>A0A150LPX4_9BACI</name>
<dbReference type="PANTHER" id="PTHR21342">
    <property type="entry name" value="PHOSPHOPANTETHEINE ADENYLYLTRANSFERASE"/>
    <property type="match status" value="1"/>
</dbReference>
<reference evidence="11 13" key="1">
    <citation type="submission" date="2016-01" db="EMBL/GenBank/DDBJ databases">
        <title>Draft Genome Sequences of Seven Thermophilic Sporeformers Isolated from Foods.</title>
        <authorList>
            <person name="Berendsen E.M."/>
            <person name="Wells-Bennik M.H."/>
            <person name="Krawcyk A.O."/>
            <person name="De Jong A."/>
            <person name="Holsappel S."/>
            <person name="Eijlander R.T."/>
            <person name="Kuipers O.P."/>
        </authorList>
    </citation>
    <scope>NUCLEOTIDE SEQUENCE [LARGE SCALE GENOMIC DNA]</scope>
    <source>
        <strain evidence="11 13">B4135</strain>
    </source>
</reference>
<comment type="pathway">
    <text evidence="9">Cofactor biosynthesis; coenzyme A biosynthesis; CoA from (R)-pantothenate: step 4/5.</text>
</comment>
<feature type="binding site" evidence="9">
    <location>
        <position position="10"/>
    </location>
    <ligand>
        <name>substrate</name>
    </ligand>
</feature>
<dbReference type="RefSeq" id="WP_020155642.1">
    <property type="nucleotide sequence ID" value="NZ_JBAIZG010000050.1"/>
</dbReference>
<keyword evidence="1 9" id="KW-0963">Cytoplasm</keyword>
<dbReference type="Pfam" id="PF01467">
    <property type="entry name" value="CTP_transf_like"/>
    <property type="match status" value="1"/>
</dbReference>
<feature type="binding site" evidence="9">
    <location>
        <begin position="10"/>
        <end position="11"/>
    </location>
    <ligand>
        <name>ATP</name>
        <dbReference type="ChEBI" id="CHEBI:30616"/>
    </ligand>
</feature>
<feature type="binding site" evidence="9">
    <location>
        <position position="42"/>
    </location>
    <ligand>
        <name>substrate</name>
    </ligand>
</feature>
<dbReference type="GO" id="GO:0015937">
    <property type="term" value="P:coenzyme A biosynthetic process"/>
    <property type="evidence" value="ECO:0007669"/>
    <property type="project" value="UniProtKB-UniRule"/>
</dbReference>
<dbReference type="GO" id="GO:0004595">
    <property type="term" value="F:pantetheine-phosphate adenylyltransferase activity"/>
    <property type="evidence" value="ECO:0007669"/>
    <property type="project" value="UniProtKB-UniRule"/>
</dbReference>
<dbReference type="Gene3D" id="3.40.50.620">
    <property type="entry name" value="HUPs"/>
    <property type="match status" value="1"/>
</dbReference>
<dbReference type="GO" id="GO:0005524">
    <property type="term" value="F:ATP binding"/>
    <property type="evidence" value="ECO:0007669"/>
    <property type="project" value="UniProtKB-KW"/>
</dbReference>
<proteinExistence type="inferred from homology"/>
<gene>
    <name evidence="9" type="primary">coaD</name>
    <name evidence="11" type="ORF">B4135_2761</name>
    <name evidence="12" type="ORF">C6P37_05495</name>
</gene>
<keyword evidence="4 9" id="KW-0547">Nucleotide-binding</keyword>
<evidence type="ECO:0000256" key="2">
    <source>
        <dbReference type="ARBA" id="ARBA00022679"/>
    </source>
</evidence>
<keyword evidence="5 9" id="KW-0067">ATP-binding</keyword>
<dbReference type="GO" id="GO:0005737">
    <property type="term" value="C:cytoplasm"/>
    <property type="evidence" value="ECO:0007669"/>
    <property type="project" value="UniProtKB-SubCell"/>
</dbReference>
<keyword evidence="2 9" id="KW-0808">Transferase</keyword>
<evidence type="ECO:0000256" key="6">
    <source>
        <dbReference type="ARBA" id="ARBA00022842"/>
    </source>
</evidence>
<dbReference type="Proteomes" id="UP000257014">
    <property type="component" value="Unassembled WGS sequence"/>
</dbReference>
<feature type="binding site" evidence="9">
    <location>
        <position position="88"/>
    </location>
    <ligand>
        <name>substrate</name>
    </ligand>
</feature>
<evidence type="ECO:0000313" key="13">
    <source>
        <dbReference type="Proteomes" id="UP000075683"/>
    </source>
</evidence>
<evidence type="ECO:0000256" key="7">
    <source>
        <dbReference type="ARBA" id="ARBA00022993"/>
    </source>
</evidence>
<evidence type="ECO:0000259" key="10">
    <source>
        <dbReference type="Pfam" id="PF01467"/>
    </source>
</evidence>
<feature type="binding site" evidence="9">
    <location>
        <position position="18"/>
    </location>
    <ligand>
        <name>ATP</name>
        <dbReference type="ChEBI" id="CHEBI:30616"/>
    </ligand>
</feature>
<keyword evidence="6 9" id="KW-0460">Magnesium</keyword>
<dbReference type="InterPro" id="IPR014729">
    <property type="entry name" value="Rossmann-like_a/b/a_fold"/>
</dbReference>
<dbReference type="AlphaFoldDB" id="A0A150LPX4"/>
<dbReference type="HAMAP" id="MF_00151">
    <property type="entry name" value="PPAT_bact"/>
    <property type="match status" value="1"/>
</dbReference>
<feature type="binding site" evidence="9">
    <location>
        <begin position="89"/>
        <end position="91"/>
    </location>
    <ligand>
        <name>ATP</name>
        <dbReference type="ChEBI" id="CHEBI:30616"/>
    </ligand>
</feature>
<comment type="function">
    <text evidence="9">Reversibly transfers an adenylyl group from ATP to 4'-phosphopantetheine, yielding dephospho-CoA (dPCoA) and pyrophosphate.</text>
</comment>
<dbReference type="InterPro" id="IPR001980">
    <property type="entry name" value="PPAT"/>
</dbReference>
<evidence type="ECO:0000256" key="3">
    <source>
        <dbReference type="ARBA" id="ARBA00022695"/>
    </source>
</evidence>
<organism evidence="11 13">
    <name type="scientific">Caldibacillus debilis</name>
    <dbReference type="NCBI Taxonomy" id="301148"/>
    <lineage>
        <taxon>Bacteria</taxon>
        <taxon>Bacillati</taxon>
        <taxon>Bacillota</taxon>
        <taxon>Bacilli</taxon>
        <taxon>Bacillales</taxon>
        <taxon>Bacillaceae</taxon>
        <taxon>Caldibacillus</taxon>
    </lineage>
</organism>
<dbReference type="NCBIfam" id="TIGR01510">
    <property type="entry name" value="coaD_prev_kdtB"/>
    <property type="match status" value="1"/>
</dbReference>
<feature type="site" description="Transition state stabilizer" evidence="9">
    <location>
        <position position="18"/>
    </location>
</feature>
<comment type="cofactor">
    <cofactor evidence="9">
        <name>Mg(2+)</name>
        <dbReference type="ChEBI" id="CHEBI:18420"/>
    </cofactor>
</comment>
<reference evidence="12 14" key="2">
    <citation type="submission" date="2018-03" db="EMBL/GenBank/DDBJ databases">
        <authorList>
            <person name="Keele B.F."/>
        </authorList>
    </citation>
    <scope>NUCLEOTIDE SEQUENCE [LARGE SCALE GENOMIC DNA]</scope>
    <source>
        <strain evidence="12">ZCTH4_d</strain>
    </source>
</reference>
<evidence type="ECO:0000256" key="5">
    <source>
        <dbReference type="ARBA" id="ARBA00022840"/>
    </source>
</evidence>
<comment type="similarity">
    <text evidence="9">Belongs to the bacterial CoaD family.</text>
</comment>
<dbReference type="STRING" id="301148.B4135_2761"/>
<comment type="subunit">
    <text evidence="9">Homohexamer.</text>
</comment>
<feature type="domain" description="Cytidyltransferase-like" evidence="10">
    <location>
        <begin position="6"/>
        <end position="134"/>
    </location>
</feature>
<dbReference type="SUPFAM" id="SSF52374">
    <property type="entry name" value="Nucleotidylyl transferase"/>
    <property type="match status" value="1"/>
</dbReference>
<dbReference type="NCBIfam" id="TIGR00125">
    <property type="entry name" value="cyt_tran_rel"/>
    <property type="match status" value="1"/>
</dbReference>
<comment type="catalytic activity">
    <reaction evidence="8 9">
        <text>(R)-4'-phosphopantetheine + ATP + H(+) = 3'-dephospho-CoA + diphosphate</text>
        <dbReference type="Rhea" id="RHEA:19801"/>
        <dbReference type="ChEBI" id="CHEBI:15378"/>
        <dbReference type="ChEBI" id="CHEBI:30616"/>
        <dbReference type="ChEBI" id="CHEBI:33019"/>
        <dbReference type="ChEBI" id="CHEBI:57328"/>
        <dbReference type="ChEBI" id="CHEBI:61723"/>
        <dbReference type="EC" id="2.7.7.3"/>
    </reaction>
</comment>
<evidence type="ECO:0000256" key="8">
    <source>
        <dbReference type="ARBA" id="ARBA00029346"/>
    </source>
</evidence>
<accession>A0A150LPX4</accession>
<dbReference type="FunFam" id="3.40.50.620:FF:000012">
    <property type="entry name" value="Phosphopantetheine adenylyltransferase"/>
    <property type="match status" value="1"/>
</dbReference>
<dbReference type="OrthoDB" id="9806661at2"/>
<feature type="binding site" evidence="9">
    <location>
        <position position="74"/>
    </location>
    <ligand>
        <name>substrate</name>
    </ligand>
</feature>